<gene>
    <name evidence="10" type="ORF">CYFA0S_28e00430g</name>
</gene>
<dbReference type="GO" id="GO:0005697">
    <property type="term" value="C:telomerase holoenzyme complex"/>
    <property type="evidence" value="ECO:0007669"/>
    <property type="project" value="InterPro"/>
</dbReference>
<comment type="function">
    <text evidence="8">Component of the telomerase complex involved in telomere replication. Stimulates RNA/DNA heteroduplex unwinding which favors the telomere replication by the telomerase.</text>
</comment>
<evidence type="ECO:0000259" key="9">
    <source>
        <dbReference type="Pfam" id="PF10341"/>
    </source>
</evidence>
<dbReference type="GO" id="GO:0007004">
    <property type="term" value="P:telomere maintenance via telomerase"/>
    <property type="evidence" value="ECO:0007669"/>
    <property type="project" value="InterPro"/>
</dbReference>
<keyword evidence="3" id="KW-0158">Chromosome</keyword>
<feature type="domain" description="Shelterin complex subunit TPP1/Est3" evidence="9">
    <location>
        <begin position="34"/>
        <end position="141"/>
    </location>
</feature>
<reference evidence="10" key="1">
    <citation type="journal article" date="2014" name="Genome Announc.">
        <title>Genome sequence of the yeast Cyberlindnera fabianii (Hansenula fabianii).</title>
        <authorList>
            <person name="Freel K.C."/>
            <person name="Sarilar V."/>
            <person name="Neuveglise C."/>
            <person name="Devillers H."/>
            <person name="Friedrich A."/>
            <person name="Schacherer J."/>
        </authorList>
    </citation>
    <scope>NUCLEOTIDE SEQUENCE</scope>
    <source>
        <strain evidence="10">YJS4271</strain>
    </source>
</reference>
<evidence type="ECO:0000256" key="8">
    <source>
        <dbReference type="ARBA" id="ARBA00024878"/>
    </source>
</evidence>
<evidence type="ECO:0000256" key="5">
    <source>
        <dbReference type="ARBA" id="ARBA00023242"/>
    </source>
</evidence>
<evidence type="ECO:0000256" key="7">
    <source>
        <dbReference type="ARBA" id="ARBA00023906"/>
    </source>
</evidence>
<dbReference type="EMBL" id="LK052913">
    <property type="protein sequence ID" value="CDR47084.1"/>
    <property type="molecule type" value="Genomic_DNA"/>
</dbReference>
<dbReference type="GO" id="GO:0000781">
    <property type="term" value="C:chromosome, telomeric region"/>
    <property type="evidence" value="ECO:0007669"/>
    <property type="project" value="UniProtKB-SubCell"/>
</dbReference>
<dbReference type="OrthoDB" id="10578349at2759"/>
<accession>A0A061BJD4</accession>
<dbReference type="AlphaFoldDB" id="A0A061BJD4"/>
<dbReference type="Pfam" id="PF10341">
    <property type="entry name" value="TPP1"/>
    <property type="match status" value="1"/>
</dbReference>
<dbReference type="VEuPathDB" id="FungiDB:BON22_4636"/>
<evidence type="ECO:0000256" key="1">
    <source>
        <dbReference type="ARBA" id="ARBA00004123"/>
    </source>
</evidence>
<keyword evidence="4" id="KW-0779">Telomere</keyword>
<comment type="subcellular location">
    <subcellularLocation>
        <location evidence="2">Chromosome</location>
        <location evidence="2">Telomere</location>
    </subcellularLocation>
    <subcellularLocation>
        <location evidence="1">Nucleus</location>
    </subcellularLocation>
</comment>
<sequence>MLARQRRILDKDVLSPWLMRDILNEYSNSPCPNICVRSTRVVKLLKYLKLDDGSLLCSISDSNFAMMAIITQDCIRSYEVVNRCRITEFTTNTIVLLLDAHVEWLQPRHFYSMFGNVVKEMKCHSFAVLKIKRLEVYDGDQDPLRIMLKLIYEEKEYLDTVTPFVTDLMIDS</sequence>
<evidence type="ECO:0000256" key="3">
    <source>
        <dbReference type="ARBA" id="ARBA00022454"/>
    </source>
</evidence>
<dbReference type="Gene3D" id="2.40.50.960">
    <property type="match status" value="1"/>
</dbReference>
<evidence type="ECO:0000256" key="4">
    <source>
        <dbReference type="ARBA" id="ARBA00022895"/>
    </source>
</evidence>
<dbReference type="GO" id="GO:0042162">
    <property type="term" value="F:telomeric DNA binding"/>
    <property type="evidence" value="ECO:0007669"/>
    <property type="project" value="InterPro"/>
</dbReference>
<name>A0A061BJD4_CYBFA</name>
<protein>
    <recommendedName>
        <fullName evidence="7">Telomere replication protein EST3</fullName>
    </recommendedName>
</protein>
<evidence type="ECO:0000256" key="6">
    <source>
        <dbReference type="ARBA" id="ARBA00023777"/>
    </source>
</evidence>
<proteinExistence type="inferred from homology"/>
<dbReference type="InterPro" id="IPR019437">
    <property type="entry name" value="TPP1/Est3"/>
</dbReference>
<evidence type="ECO:0000256" key="2">
    <source>
        <dbReference type="ARBA" id="ARBA00004574"/>
    </source>
</evidence>
<organism evidence="10">
    <name type="scientific">Cyberlindnera fabianii</name>
    <name type="common">Yeast</name>
    <name type="synonym">Hansenula fabianii</name>
    <dbReference type="NCBI Taxonomy" id="36022"/>
    <lineage>
        <taxon>Eukaryota</taxon>
        <taxon>Fungi</taxon>
        <taxon>Dikarya</taxon>
        <taxon>Ascomycota</taxon>
        <taxon>Saccharomycotina</taxon>
        <taxon>Saccharomycetes</taxon>
        <taxon>Phaffomycetales</taxon>
        <taxon>Phaffomycetaceae</taxon>
        <taxon>Cyberlindnera</taxon>
    </lineage>
</organism>
<keyword evidence="5" id="KW-0539">Nucleus</keyword>
<comment type="similarity">
    <text evidence="6">Belongs to the EST3 family.</text>
</comment>
<evidence type="ECO:0000313" key="10">
    <source>
        <dbReference type="EMBL" id="CDR47084.1"/>
    </source>
</evidence>